<accession>A0A5N8XZG2</accession>
<dbReference type="AlphaFoldDB" id="A0A5N8XZG2"/>
<gene>
    <name evidence="2" type="ORF">FNH08_45315</name>
</gene>
<comment type="caution">
    <text evidence="2">The sequence shown here is derived from an EMBL/GenBank/DDBJ whole genome shotgun (WGS) entry which is preliminary data.</text>
</comment>
<organism evidence="2 3">
    <name type="scientific">Streptomyces spongiae</name>
    <dbReference type="NCBI Taxonomy" id="565072"/>
    <lineage>
        <taxon>Bacteria</taxon>
        <taxon>Bacillati</taxon>
        <taxon>Actinomycetota</taxon>
        <taxon>Actinomycetes</taxon>
        <taxon>Kitasatosporales</taxon>
        <taxon>Streptomycetaceae</taxon>
        <taxon>Streptomyces</taxon>
    </lineage>
</organism>
<evidence type="ECO:0000256" key="1">
    <source>
        <dbReference type="SAM" id="SignalP"/>
    </source>
</evidence>
<evidence type="ECO:0008006" key="4">
    <source>
        <dbReference type="Google" id="ProtNLM"/>
    </source>
</evidence>
<keyword evidence="1" id="KW-0732">Signal</keyword>
<name>A0A5N8XZG2_9ACTN</name>
<feature type="signal peptide" evidence="1">
    <location>
        <begin position="1"/>
        <end position="26"/>
    </location>
</feature>
<dbReference type="EMBL" id="VJZC01000720">
    <property type="protein sequence ID" value="MPY64125.1"/>
    <property type="molecule type" value="Genomic_DNA"/>
</dbReference>
<sequence>MAFAIRRKTSAALLAVAAVGALGATAAPAGAAAQQPQSVDRWPVCAQAPDGAAVLDYDTGGDPDADTSVCWSGSGRATNEDDQFKLREIHTANNSGSLHLQTGERVWDLSFDKNESHGIPDNTRLLGLSLNE</sequence>
<keyword evidence="3" id="KW-1185">Reference proteome</keyword>
<reference evidence="2 3" key="1">
    <citation type="submission" date="2019-07" db="EMBL/GenBank/DDBJ databases">
        <title>New species of Amycolatopsis and Streptomyces.</title>
        <authorList>
            <person name="Duangmal K."/>
            <person name="Teo W.F.A."/>
            <person name="Lipun K."/>
        </authorList>
    </citation>
    <scope>NUCLEOTIDE SEQUENCE [LARGE SCALE GENOMIC DNA]</scope>
    <source>
        <strain evidence="2 3">NBRC 106415</strain>
    </source>
</reference>
<proteinExistence type="predicted"/>
<dbReference type="RefSeq" id="WP_152777407.1">
    <property type="nucleotide sequence ID" value="NZ_VJZC01000720.1"/>
</dbReference>
<evidence type="ECO:0000313" key="3">
    <source>
        <dbReference type="Proteomes" id="UP000400924"/>
    </source>
</evidence>
<dbReference type="Proteomes" id="UP000400924">
    <property type="component" value="Unassembled WGS sequence"/>
</dbReference>
<dbReference type="OrthoDB" id="4219201at2"/>
<evidence type="ECO:0000313" key="2">
    <source>
        <dbReference type="EMBL" id="MPY64125.1"/>
    </source>
</evidence>
<protein>
    <recommendedName>
        <fullName evidence="4">Streptomyces killer toxin-like beta/gamma crystallin domain-containing protein</fullName>
    </recommendedName>
</protein>
<feature type="chain" id="PRO_5039291968" description="Streptomyces killer toxin-like beta/gamma crystallin domain-containing protein" evidence="1">
    <location>
        <begin position="27"/>
        <end position="132"/>
    </location>
</feature>